<dbReference type="InterPro" id="IPR032307">
    <property type="entry name" value="PepSY_TM-like_2"/>
</dbReference>
<dbReference type="OrthoDB" id="27171at2"/>
<feature type="transmembrane region" description="Helical" evidence="1">
    <location>
        <begin position="158"/>
        <end position="181"/>
    </location>
</feature>
<feature type="transmembrane region" description="Helical" evidence="1">
    <location>
        <begin position="193"/>
        <end position="211"/>
    </location>
</feature>
<dbReference type="AlphaFoldDB" id="A0A369VUV3"/>
<dbReference type="PANTHER" id="PTHR40115:SF1">
    <property type="entry name" value="INNER MEMBRANE PROTEIN WITH PEPSY TM HELIX"/>
    <property type="match status" value="1"/>
</dbReference>
<dbReference type="PANTHER" id="PTHR40115">
    <property type="entry name" value="INNER MEMBRANE PROTEIN WITH PEPSY TM HELIX"/>
    <property type="match status" value="1"/>
</dbReference>
<dbReference type="Proteomes" id="UP000253918">
    <property type="component" value="Unassembled WGS sequence"/>
</dbReference>
<evidence type="ECO:0000313" key="2">
    <source>
        <dbReference type="EMBL" id="RDE06118.1"/>
    </source>
</evidence>
<proteinExistence type="predicted"/>
<feature type="transmembrane region" description="Helical" evidence="1">
    <location>
        <begin position="21"/>
        <end position="41"/>
    </location>
</feature>
<sequence length="212" mass="22929">MRTAPPRKKRTSARGWWLKQLHTWHWISAAVSLIGMLAFAVTGVTLNHAASIPASPKVEDRSATLAPSLLRLLKPTPAQSDAPLPAAVARAVENAVGLDAAGRPGEWSDAEVYVALPRPGGDAWVSIDRASGAIKSEVTSQGWISLLNDLHKGRNTGLAWRLFLDAFAVAAVVFTLTGLLLLHLHSRHRRMTWPLVALGFLLPLVVAILFIH</sequence>
<name>A0A369VUV3_9SPHN</name>
<accession>A0A369VUV3</accession>
<gene>
    <name evidence="2" type="ORF">DVW87_10380</name>
</gene>
<keyword evidence="1" id="KW-0472">Membrane</keyword>
<comment type="caution">
    <text evidence="2">The sequence shown here is derived from an EMBL/GenBank/DDBJ whole genome shotgun (WGS) entry which is preliminary data.</text>
</comment>
<dbReference type="Pfam" id="PF16357">
    <property type="entry name" value="PepSY_TM_like_2"/>
    <property type="match status" value="1"/>
</dbReference>
<evidence type="ECO:0000313" key="3">
    <source>
        <dbReference type="Proteomes" id="UP000253918"/>
    </source>
</evidence>
<keyword evidence="1" id="KW-1133">Transmembrane helix</keyword>
<evidence type="ECO:0008006" key="4">
    <source>
        <dbReference type="Google" id="ProtNLM"/>
    </source>
</evidence>
<evidence type="ECO:0000256" key="1">
    <source>
        <dbReference type="SAM" id="Phobius"/>
    </source>
</evidence>
<keyword evidence="3" id="KW-1185">Reference proteome</keyword>
<reference evidence="2 3" key="1">
    <citation type="submission" date="2018-07" db="EMBL/GenBank/DDBJ databases">
        <title>a novel species of Sphingomonas isolated from the rhizosphere soil of Araceae plant.</title>
        <authorList>
            <person name="Zhiyong W."/>
            <person name="Qinglan Z."/>
            <person name="Zhiwei F."/>
            <person name="Ding X."/>
            <person name="Gejiao W."/>
            <person name="Shixue Z."/>
        </authorList>
    </citation>
    <scope>NUCLEOTIDE SEQUENCE [LARGE SCALE GENOMIC DNA]</scope>
    <source>
        <strain evidence="2 3">WZY 27</strain>
    </source>
</reference>
<protein>
    <recommendedName>
        <fullName evidence="4">Peptidase</fullName>
    </recommendedName>
</protein>
<keyword evidence="1" id="KW-0812">Transmembrane</keyword>
<organism evidence="2 3">
    <name type="scientific">Sphingomonas aracearum</name>
    <dbReference type="NCBI Taxonomy" id="2283317"/>
    <lineage>
        <taxon>Bacteria</taxon>
        <taxon>Pseudomonadati</taxon>
        <taxon>Pseudomonadota</taxon>
        <taxon>Alphaproteobacteria</taxon>
        <taxon>Sphingomonadales</taxon>
        <taxon>Sphingomonadaceae</taxon>
        <taxon>Sphingomonas</taxon>
    </lineage>
</organism>
<dbReference type="EMBL" id="QQNB01000002">
    <property type="protein sequence ID" value="RDE06118.1"/>
    <property type="molecule type" value="Genomic_DNA"/>
</dbReference>